<comment type="caution">
    <text evidence="2">The sequence shown here is derived from an EMBL/GenBank/DDBJ whole genome shotgun (WGS) entry which is preliminary data.</text>
</comment>
<sequence length="387" mass="43240">MDLLHLPGDIKGLDSQAQSLVTWSPVPLGSILRTHSYSYSAWGIRVTPENLEWLYQASKHAYQIEYADSTVAVETHALIAEACRRANMLDANALMNEVGARHAVDFIESSPGAVKKVIDIGAGVGGTSVAFIKEAIGRGVVLELELVLLEPSEIRLETAVAEVKRVIAGTPMESTLKITPVVGTVHELANFVPESADLIISTAAIHHESFNLHFNDILRVLKPGAPFISGDWHDDVYENPARTYWTYYVLQDTQDEKTARAVYEFVVNKSIPAVLHERAELKQFRQLFGVSVEDLYHAFDGLDPSERAASMGAVKYWFEMGRQLSSAGKKSPEWLLQCHERVVKRLEAMHNAGFVFGDEDRHKYREHLKDRGYGELTATMVGRKRLR</sequence>
<proteinExistence type="predicted"/>
<dbReference type="GO" id="GO:0008757">
    <property type="term" value="F:S-adenosylmethionine-dependent methyltransferase activity"/>
    <property type="evidence" value="ECO:0007669"/>
    <property type="project" value="InterPro"/>
</dbReference>
<accession>A0A5E4LRF7</accession>
<gene>
    <name evidence="2" type="ORF">LFW2832_01019</name>
</gene>
<keyword evidence="2" id="KW-0808">Transferase</keyword>
<dbReference type="EMBL" id="CABMJJ010000009">
    <property type="protein sequence ID" value="VVC04530.1"/>
    <property type="molecule type" value="Genomic_DNA"/>
</dbReference>
<evidence type="ECO:0000313" key="2">
    <source>
        <dbReference type="EMBL" id="VVC04530.1"/>
    </source>
</evidence>
<dbReference type="InterPro" id="IPR013216">
    <property type="entry name" value="Methyltransf_11"/>
</dbReference>
<dbReference type="Proteomes" id="UP000789941">
    <property type="component" value="Unassembled WGS sequence"/>
</dbReference>
<reference evidence="2 3" key="1">
    <citation type="submission" date="2019-08" db="EMBL/GenBank/DDBJ databases">
        <authorList>
            <person name="Vazquez-Campos X."/>
        </authorList>
    </citation>
    <scope>NUCLEOTIDE SEQUENCE [LARGE SCALE GENOMIC DNA]</scope>
    <source>
        <strain evidence="2">LFW-283_2</strain>
    </source>
</reference>
<evidence type="ECO:0000313" key="3">
    <source>
        <dbReference type="Proteomes" id="UP000789941"/>
    </source>
</evidence>
<dbReference type="GO" id="GO:0032259">
    <property type="term" value="P:methylation"/>
    <property type="evidence" value="ECO:0007669"/>
    <property type="project" value="UniProtKB-KW"/>
</dbReference>
<dbReference type="CDD" id="cd02440">
    <property type="entry name" value="AdoMet_MTases"/>
    <property type="match status" value="1"/>
</dbReference>
<evidence type="ECO:0000259" key="1">
    <source>
        <dbReference type="Pfam" id="PF08241"/>
    </source>
</evidence>
<dbReference type="SUPFAM" id="SSF53335">
    <property type="entry name" value="S-adenosyl-L-methionine-dependent methyltransferases"/>
    <property type="match status" value="1"/>
</dbReference>
<dbReference type="Gene3D" id="3.40.50.150">
    <property type="entry name" value="Vaccinia Virus protein VP39"/>
    <property type="match status" value="1"/>
</dbReference>
<feature type="domain" description="Methyltransferase type 11" evidence="1">
    <location>
        <begin position="119"/>
        <end position="227"/>
    </location>
</feature>
<protein>
    <submittedName>
        <fullName evidence="2">Methyltransferase domain protein</fullName>
    </submittedName>
</protein>
<organism evidence="2 3">
    <name type="scientific">Candidatus Bilamarchaeum dharawalense</name>
    <dbReference type="NCBI Taxonomy" id="2885759"/>
    <lineage>
        <taxon>Archaea</taxon>
        <taxon>Candidatus Micrarchaeota</taxon>
        <taxon>Candidatus Micrarchaeia</taxon>
        <taxon>Candidatus Anstonellales</taxon>
        <taxon>Candidatus Bilamarchaeaceae</taxon>
        <taxon>Candidatus Bilamarchaeum</taxon>
    </lineage>
</organism>
<name>A0A5E4LRF7_9ARCH</name>
<dbReference type="AlphaFoldDB" id="A0A5E4LRF7"/>
<dbReference type="InterPro" id="IPR029063">
    <property type="entry name" value="SAM-dependent_MTases_sf"/>
</dbReference>
<dbReference type="Pfam" id="PF08241">
    <property type="entry name" value="Methyltransf_11"/>
    <property type="match status" value="1"/>
</dbReference>
<keyword evidence="2" id="KW-0489">Methyltransferase</keyword>